<evidence type="ECO:0000256" key="6">
    <source>
        <dbReference type="ARBA" id="ARBA00022729"/>
    </source>
</evidence>
<evidence type="ECO:0000256" key="8">
    <source>
        <dbReference type="ARBA" id="ARBA00023157"/>
    </source>
</evidence>
<dbReference type="Gene3D" id="3.40.462.20">
    <property type="match status" value="1"/>
</dbReference>
<reference evidence="13" key="1">
    <citation type="journal article" date="2014" name="Science">
        <title>The coffee genome provides insight into the convergent evolution of caffeine biosynthesis.</title>
        <authorList>
            <person name="Denoeud F."/>
            <person name="Carretero-Paulet L."/>
            <person name="Dereeper A."/>
            <person name="Droc G."/>
            <person name="Guyot R."/>
            <person name="Pietrella M."/>
            <person name="Zheng C."/>
            <person name="Alberti A."/>
            <person name="Anthony F."/>
            <person name="Aprea G."/>
            <person name="Aury J.M."/>
            <person name="Bento P."/>
            <person name="Bernard M."/>
            <person name="Bocs S."/>
            <person name="Campa C."/>
            <person name="Cenci A."/>
            <person name="Combes M.C."/>
            <person name="Crouzillat D."/>
            <person name="Da Silva C."/>
            <person name="Daddiego L."/>
            <person name="De Bellis F."/>
            <person name="Dussert S."/>
            <person name="Garsmeur O."/>
            <person name="Gayraud T."/>
            <person name="Guignon V."/>
            <person name="Jahn K."/>
            <person name="Jamilloux V."/>
            <person name="Joet T."/>
            <person name="Labadie K."/>
            <person name="Lan T."/>
            <person name="Leclercq J."/>
            <person name="Lepelley M."/>
            <person name="Leroy T."/>
            <person name="Li L.T."/>
            <person name="Librado P."/>
            <person name="Lopez L."/>
            <person name="Munoz A."/>
            <person name="Noel B."/>
            <person name="Pallavicini A."/>
            <person name="Perrotta G."/>
            <person name="Poncet V."/>
            <person name="Pot D."/>
            <person name="Priyono X."/>
            <person name="Rigoreau M."/>
            <person name="Rouard M."/>
            <person name="Rozas J."/>
            <person name="Tranchant-Dubreuil C."/>
            <person name="VanBuren R."/>
            <person name="Zhang Q."/>
            <person name="Andrade A.C."/>
            <person name="Argout X."/>
            <person name="Bertrand B."/>
            <person name="de Kochko A."/>
            <person name="Graziosi G."/>
            <person name="Henry R.J."/>
            <person name="Jayarama X."/>
            <person name="Ming R."/>
            <person name="Nagai C."/>
            <person name="Rounsley S."/>
            <person name="Sankoff D."/>
            <person name="Giuliano G."/>
            <person name="Albert V.A."/>
            <person name="Wincker P."/>
            <person name="Lashermes P."/>
        </authorList>
    </citation>
    <scope>NUCLEOTIDE SEQUENCE [LARGE SCALE GENOMIC DNA]</scope>
    <source>
        <strain evidence="13">cv. DH200-94</strain>
    </source>
</reference>
<dbReference type="OMA" id="VANHIDW"/>
<dbReference type="STRING" id="49390.A0A068UW25"/>
<dbReference type="GO" id="GO:0071949">
    <property type="term" value="F:FAD binding"/>
    <property type="evidence" value="ECO:0007669"/>
    <property type="project" value="InterPro"/>
</dbReference>
<organism evidence="12 13">
    <name type="scientific">Coffea canephora</name>
    <name type="common">Robusta coffee</name>
    <dbReference type="NCBI Taxonomy" id="49390"/>
    <lineage>
        <taxon>Eukaryota</taxon>
        <taxon>Viridiplantae</taxon>
        <taxon>Streptophyta</taxon>
        <taxon>Embryophyta</taxon>
        <taxon>Tracheophyta</taxon>
        <taxon>Spermatophyta</taxon>
        <taxon>Magnoliopsida</taxon>
        <taxon>eudicotyledons</taxon>
        <taxon>Gunneridae</taxon>
        <taxon>Pentapetalae</taxon>
        <taxon>asterids</taxon>
        <taxon>lamiids</taxon>
        <taxon>Gentianales</taxon>
        <taxon>Rubiaceae</taxon>
        <taxon>Ixoroideae</taxon>
        <taxon>Gardenieae complex</taxon>
        <taxon>Bertiereae - Coffeeae clade</taxon>
        <taxon>Coffeeae</taxon>
        <taxon>Coffea</taxon>
    </lineage>
</organism>
<keyword evidence="5" id="KW-0285">Flavoprotein</keyword>
<dbReference type="EMBL" id="HG739152">
    <property type="protein sequence ID" value="CDP12616.1"/>
    <property type="molecule type" value="Genomic_DNA"/>
</dbReference>
<sequence>MPSASSVILPLFCALLLLSASWAASDSIEEEFYYCVCSNTEISIPISEAFFIQNNSAFTSILESTAQNLRCLVQSRHKPELIFKPLDEFQVQVAVICARKLGIQLRVRSGGHDYEGLSYTSETKSSFFLIDLANLRTVNVSIAENSAWVQAGATIGEVYYWIAQKSRTHGFPAGLCTSVGIGGHITGGAYGTLMRKYGLAADNVVDARIVDSSGRILDRESMGEDLFWAIRGGGGGSFGILLAWKLRLVPVPAIVAVFTVRRTLEQGATKLLYRWQQVADHLDEDLFIRVLSRPTNSTDDQKGKRTIETAYQALFLGRADRLLKVMKKGLPELGLTQKDCIEMSWIESVLYIAEYPRTIRPEFLLQGKPLLNKVYFKAKSDFVKEPIKEHALEGIWKMFLEQDSPLTIWNPHGGMMSRISESETPYPHRNGTKFMIQWLTRWESGDDEETIKEHIDWIRKLYKFMTPYVPRSPRAAYVNYRDLDLGVNSIDGGTSLAEASSWGTKYFKNNWKRLVLVKAKVDPENFFRHEQSIPITDAFSNLYRKEEEKRGLYGI</sequence>
<dbReference type="InterPro" id="IPR006094">
    <property type="entry name" value="Oxid_FAD_bind_N"/>
</dbReference>
<name>A0A068UW25_COFCA</name>
<evidence type="ECO:0000256" key="1">
    <source>
        <dbReference type="ARBA" id="ARBA00001974"/>
    </source>
</evidence>
<evidence type="ECO:0000256" key="2">
    <source>
        <dbReference type="ARBA" id="ARBA00004913"/>
    </source>
</evidence>
<keyword evidence="7" id="KW-0274">FAD</keyword>
<dbReference type="AlphaFoldDB" id="A0A068UW25"/>
<keyword evidence="4" id="KW-0017">Alkaloid metabolism</keyword>
<comment type="similarity">
    <text evidence="3">Belongs to the oxygen-dependent FAD-linked oxidoreductase family.</text>
</comment>
<dbReference type="InterPro" id="IPR012951">
    <property type="entry name" value="BBE"/>
</dbReference>
<comment type="cofactor">
    <cofactor evidence="1">
        <name>FAD</name>
        <dbReference type="ChEBI" id="CHEBI:57692"/>
    </cofactor>
</comment>
<dbReference type="InParanoid" id="A0A068UW25"/>
<dbReference type="PROSITE" id="PS51387">
    <property type="entry name" value="FAD_PCMH"/>
    <property type="match status" value="1"/>
</dbReference>
<proteinExistence type="inferred from homology"/>
<evidence type="ECO:0000259" key="11">
    <source>
        <dbReference type="PROSITE" id="PS51387"/>
    </source>
</evidence>
<dbReference type="GO" id="GO:0016491">
    <property type="term" value="F:oxidoreductase activity"/>
    <property type="evidence" value="ECO:0007669"/>
    <property type="project" value="InterPro"/>
</dbReference>
<dbReference type="PhylomeDB" id="A0A068UW25"/>
<evidence type="ECO:0000313" key="12">
    <source>
        <dbReference type="EMBL" id="CDP12616.1"/>
    </source>
</evidence>
<evidence type="ECO:0000256" key="7">
    <source>
        <dbReference type="ARBA" id="ARBA00022827"/>
    </source>
</evidence>
<evidence type="ECO:0000256" key="9">
    <source>
        <dbReference type="ARBA" id="ARBA00023180"/>
    </source>
</evidence>
<dbReference type="Proteomes" id="UP000295252">
    <property type="component" value="Chromosome XI"/>
</dbReference>
<dbReference type="InterPro" id="IPR036318">
    <property type="entry name" value="FAD-bd_PCMH-like_sf"/>
</dbReference>
<dbReference type="FunFam" id="3.30.43.10:FF:000004">
    <property type="entry name" value="Berberine bridge enzyme-like 15"/>
    <property type="match status" value="1"/>
</dbReference>
<comment type="pathway">
    <text evidence="2">Alkaloid biosynthesis.</text>
</comment>
<protein>
    <recommendedName>
        <fullName evidence="11">FAD-binding PCMH-type domain-containing protein</fullName>
    </recommendedName>
</protein>
<evidence type="ECO:0000256" key="4">
    <source>
        <dbReference type="ARBA" id="ARBA00022589"/>
    </source>
</evidence>
<dbReference type="Pfam" id="PF08031">
    <property type="entry name" value="BBE"/>
    <property type="match status" value="1"/>
</dbReference>
<keyword evidence="8" id="KW-1015">Disulfide bond</keyword>
<feature type="domain" description="FAD-binding PCMH-type" evidence="11">
    <location>
        <begin position="75"/>
        <end position="251"/>
    </location>
</feature>
<dbReference type="PANTHER" id="PTHR32448">
    <property type="entry name" value="OS08G0158400 PROTEIN"/>
    <property type="match status" value="1"/>
</dbReference>
<dbReference type="InterPro" id="IPR016166">
    <property type="entry name" value="FAD-bd_PCMH"/>
</dbReference>
<dbReference type="InterPro" id="IPR016167">
    <property type="entry name" value="FAD-bd_PCMH_sub1"/>
</dbReference>
<dbReference type="Gramene" id="CDP12616">
    <property type="protein sequence ID" value="CDP12616"/>
    <property type="gene ID" value="GSCOC_T00036302001"/>
</dbReference>
<keyword evidence="6 10" id="KW-0732">Signal</keyword>
<gene>
    <name evidence="12" type="ORF">GSCOC_T00036302001</name>
</gene>
<keyword evidence="13" id="KW-1185">Reference proteome</keyword>
<dbReference type="SUPFAM" id="SSF56176">
    <property type="entry name" value="FAD-binding/transporter-associated domain-like"/>
    <property type="match status" value="1"/>
</dbReference>
<feature type="signal peptide" evidence="10">
    <location>
        <begin position="1"/>
        <end position="23"/>
    </location>
</feature>
<dbReference type="Pfam" id="PF01565">
    <property type="entry name" value="FAD_binding_4"/>
    <property type="match status" value="1"/>
</dbReference>
<evidence type="ECO:0000256" key="10">
    <source>
        <dbReference type="SAM" id="SignalP"/>
    </source>
</evidence>
<evidence type="ECO:0000256" key="3">
    <source>
        <dbReference type="ARBA" id="ARBA00005466"/>
    </source>
</evidence>
<dbReference type="Gene3D" id="3.30.465.10">
    <property type="match status" value="1"/>
</dbReference>
<evidence type="ECO:0000313" key="13">
    <source>
        <dbReference type="Proteomes" id="UP000295252"/>
    </source>
</evidence>
<feature type="chain" id="PRO_5001655306" description="FAD-binding PCMH-type domain-containing protein" evidence="10">
    <location>
        <begin position="24"/>
        <end position="555"/>
    </location>
</feature>
<keyword evidence="9" id="KW-0325">Glycoprotein</keyword>
<evidence type="ECO:0000256" key="5">
    <source>
        <dbReference type="ARBA" id="ARBA00022630"/>
    </source>
</evidence>
<dbReference type="InterPro" id="IPR016169">
    <property type="entry name" value="FAD-bd_PCMH_sub2"/>
</dbReference>
<accession>A0A068UW25</accession>
<dbReference type="Gene3D" id="3.30.43.10">
    <property type="entry name" value="Uridine Diphospho-n-acetylenolpyruvylglucosamine Reductase, domain 2"/>
    <property type="match status" value="1"/>
</dbReference>